<protein>
    <recommendedName>
        <fullName evidence="1">DUF4283 domain-containing protein</fullName>
    </recommendedName>
</protein>
<dbReference type="EMBL" id="JABEZZ010000008">
    <property type="protein sequence ID" value="MBA0592071.1"/>
    <property type="molecule type" value="Genomic_DNA"/>
</dbReference>
<dbReference type="PANTHER" id="PTHR31286">
    <property type="entry name" value="GLYCINE-RICH CELL WALL STRUCTURAL PROTEIN 1.8-LIKE"/>
    <property type="match status" value="1"/>
</dbReference>
<dbReference type="InterPro" id="IPR040256">
    <property type="entry name" value="At4g02000-like"/>
</dbReference>
<proteinExistence type="predicted"/>
<reference evidence="2 3" key="1">
    <citation type="journal article" date="2019" name="Genome Biol. Evol.">
        <title>Insights into the evolution of the New World diploid cottons (Gossypium, subgenus Houzingenia) based on genome sequencing.</title>
        <authorList>
            <person name="Grover C.E."/>
            <person name="Arick M.A. 2nd"/>
            <person name="Thrash A."/>
            <person name="Conover J.L."/>
            <person name="Sanders W.S."/>
            <person name="Peterson D.G."/>
            <person name="Frelichowski J.E."/>
            <person name="Scheffler J.A."/>
            <person name="Scheffler B.E."/>
            <person name="Wendel J.F."/>
        </authorList>
    </citation>
    <scope>NUCLEOTIDE SEQUENCE [LARGE SCALE GENOMIC DNA]</scope>
    <source>
        <strain evidence="2">8</strain>
        <tissue evidence="2">Leaf</tissue>
    </source>
</reference>
<name>A0A7J8PS03_GOSRA</name>
<sequence length="265" mass="29939">MEDDLANIRFSDDEEENAFHKDAQIIDRDLEFSLVGTCLIDSVAHFSSLRNTLVDLWHPIGGICITDLGEKCYMFKFFHVVDMNRVLEGLPWFFNNHLLILHKLDKNEDPPTVSLHSAIFWIQVHDLPPGLMSKNMARHFGDFLGDFMEVDPSKIVFGWDVSLRIAAKRGPKRVSRWLRQSDGMEIGGMNEENDSIQRDFGNRIPSARTTYGHDGNSLTPHESMVCDLLGEGSSIHHNEGKKCQMVIRVADIPDSDDVLSADSVG</sequence>
<comment type="caution">
    <text evidence="2">The sequence shown here is derived from an EMBL/GenBank/DDBJ whole genome shotgun (WGS) entry which is preliminary data.</text>
</comment>
<organism evidence="2 3">
    <name type="scientific">Gossypium raimondii</name>
    <name type="common">Peruvian cotton</name>
    <name type="synonym">Gossypium klotzschianum subsp. raimondii</name>
    <dbReference type="NCBI Taxonomy" id="29730"/>
    <lineage>
        <taxon>Eukaryota</taxon>
        <taxon>Viridiplantae</taxon>
        <taxon>Streptophyta</taxon>
        <taxon>Embryophyta</taxon>
        <taxon>Tracheophyta</taxon>
        <taxon>Spermatophyta</taxon>
        <taxon>Magnoliopsida</taxon>
        <taxon>eudicotyledons</taxon>
        <taxon>Gunneridae</taxon>
        <taxon>Pentapetalae</taxon>
        <taxon>rosids</taxon>
        <taxon>malvids</taxon>
        <taxon>Malvales</taxon>
        <taxon>Malvaceae</taxon>
        <taxon>Malvoideae</taxon>
        <taxon>Gossypium</taxon>
    </lineage>
</organism>
<dbReference type="AlphaFoldDB" id="A0A7J8PS03"/>
<dbReference type="InterPro" id="IPR025558">
    <property type="entry name" value="DUF4283"/>
</dbReference>
<feature type="domain" description="DUF4283" evidence="1">
    <location>
        <begin position="29"/>
        <end position="110"/>
    </location>
</feature>
<evidence type="ECO:0000259" key="1">
    <source>
        <dbReference type="Pfam" id="PF14111"/>
    </source>
</evidence>
<dbReference type="Pfam" id="PF14111">
    <property type="entry name" value="DUF4283"/>
    <property type="match status" value="1"/>
</dbReference>
<accession>A0A7J8PS03</accession>
<dbReference type="Proteomes" id="UP000593578">
    <property type="component" value="Unassembled WGS sequence"/>
</dbReference>
<evidence type="ECO:0000313" key="3">
    <source>
        <dbReference type="Proteomes" id="UP000593578"/>
    </source>
</evidence>
<evidence type="ECO:0000313" key="2">
    <source>
        <dbReference type="EMBL" id="MBA0592071.1"/>
    </source>
</evidence>
<gene>
    <name evidence="2" type="ORF">Gorai_009058</name>
</gene>
<dbReference type="PANTHER" id="PTHR31286:SF153">
    <property type="entry name" value="DUF4283 DOMAIN PROTEIN"/>
    <property type="match status" value="1"/>
</dbReference>